<protein>
    <recommendedName>
        <fullName evidence="4 12">Trigger factor</fullName>
        <shortName evidence="12">TF</shortName>
        <ecNumber evidence="3 12">5.2.1.8</ecNumber>
    </recommendedName>
    <alternativeName>
        <fullName evidence="11 12">PPIase</fullName>
    </alternativeName>
</protein>
<organism evidence="17 18">
    <name type="scientific">Faecalibacterium prausnitzii</name>
    <dbReference type="NCBI Taxonomy" id="853"/>
    <lineage>
        <taxon>Bacteria</taxon>
        <taxon>Bacillati</taxon>
        <taxon>Bacillota</taxon>
        <taxon>Clostridia</taxon>
        <taxon>Eubacteriales</taxon>
        <taxon>Oscillospiraceae</taxon>
        <taxon>Faecalibacterium</taxon>
    </lineage>
</organism>
<dbReference type="FunFam" id="3.10.50.40:FF:000001">
    <property type="entry name" value="Trigger factor"/>
    <property type="match status" value="1"/>
</dbReference>
<evidence type="ECO:0000256" key="1">
    <source>
        <dbReference type="ARBA" id="ARBA00000971"/>
    </source>
</evidence>
<dbReference type="SUPFAM" id="SSF109998">
    <property type="entry name" value="Triger factor/SurA peptide-binding domain-like"/>
    <property type="match status" value="1"/>
</dbReference>
<evidence type="ECO:0000256" key="6">
    <source>
        <dbReference type="ARBA" id="ARBA00023110"/>
    </source>
</evidence>
<evidence type="ECO:0000256" key="13">
    <source>
        <dbReference type="PROSITE-ProRule" id="PRU00277"/>
    </source>
</evidence>
<keyword evidence="5 12" id="KW-0132">Cell division</keyword>
<dbReference type="InterPro" id="IPR036611">
    <property type="entry name" value="Trigger_fac_ribosome-bd_sf"/>
</dbReference>
<dbReference type="Proteomes" id="UP000095649">
    <property type="component" value="Unassembled WGS sequence"/>
</dbReference>
<evidence type="ECO:0000313" key="18">
    <source>
        <dbReference type="Proteomes" id="UP000095649"/>
    </source>
</evidence>
<dbReference type="RefSeq" id="WP_055184281.1">
    <property type="nucleotide sequence ID" value="NZ_CYXN01000001.1"/>
</dbReference>
<dbReference type="InterPro" id="IPR008881">
    <property type="entry name" value="Trigger_fac_ribosome-bd_bac"/>
</dbReference>
<reference evidence="17 18" key="1">
    <citation type="submission" date="2015-09" db="EMBL/GenBank/DDBJ databases">
        <authorList>
            <consortium name="Pathogen Informatics"/>
        </authorList>
    </citation>
    <scope>NUCLEOTIDE SEQUENCE [LARGE SCALE GENOMIC DNA]</scope>
    <source>
        <strain evidence="17 18">2789STDY5834970</strain>
    </source>
</reference>
<dbReference type="Pfam" id="PF00254">
    <property type="entry name" value="FKBP_C"/>
    <property type="match status" value="1"/>
</dbReference>
<evidence type="ECO:0000256" key="4">
    <source>
        <dbReference type="ARBA" id="ARBA00016902"/>
    </source>
</evidence>
<comment type="domain">
    <text evidence="12">Consists of 3 domains; the N-terminus binds the ribosome, the middle domain has PPIase activity, while the C-terminus has intrinsic chaperone activity on its own.</text>
</comment>
<dbReference type="GO" id="GO:0043335">
    <property type="term" value="P:protein unfolding"/>
    <property type="evidence" value="ECO:0007669"/>
    <property type="project" value="TreeGrafter"/>
</dbReference>
<keyword evidence="12" id="KW-0963">Cytoplasm</keyword>
<dbReference type="EMBL" id="CYXN01000001">
    <property type="protein sequence ID" value="CUM69172.1"/>
    <property type="molecule type" value="Genomic_DNA"/>
</dbReference>
<evidence type="ECO:0000256" key="15">
    <source>
        <dbReference type="SAM" id="Coils"/>
    </source>
</evidence>
<dbReference type="InterPro" id="IPR008880">
    <property type="entry name" value="Trigger_fac_C"/>
</dbReference>
<evidence type="ECO:0000256" key="11">
    <source>
        <dbReference type="ARBA" id="ARBA00029986"/>
    </source>
</evidence>
<sequence>MNLIKCEKLEKSMAELQFSIDAEAFKKAVADVFKKEGKKYPVQGFRKGKAPKALIEKMYGADVFTYDAINELFPEAFEAAAKEAGVEPVGRPEVTVDSASEAEGATLTVKVAVKPEVKVGSYNGLTVEKTVHTVTDEAVDAELKRVQERNARELTREGAAQNGDIADIDFEGFVDGVAFEGGKAEHYNLTLGSGSFIPDFEEQVVGHSAGEEFDVNVTFPTEYQAAELAGKAAVFKIKLHEVKYKELPALDDELAKDCSEYDTLDEFKASIRKNNQEQLDKQDDLAVENALVDQVIESMEGEIPQAMYDVRMDEMVNDFAFRVEQQGLRLEDYLKYMGQSMEQFRAAFMPQAEKQVKIGLALEAVAAAEHIEASEDEINAEIKRIADQYKMEEDKVRELINLEDLKQDLARTKAIDFIKSHANIVEKPAEAEKAADAE</sequence>
<dbReference type="InterPro" id="IPR027304">
    <property type="entry name" value="Trigger_fact/SurA_dom_sf"/>
</dbReference>
<evidence type="ECO:0000256" key="2">
    <source>
        <dbReference type="ARBA" id="ARBA00005464"/>
    </source>
</evidence>
<dbReference type="GO" id="GO:0051301">
    <property type="term" value="P:cell division"/>
    <property type="evidence" value="ECO:0007669"/>
    <property type="project" value="UniProtKB-KW"/>
</dbReference>
<keyword evidence="15" id="KW-0175">Coiled coil</keyword>
<dbReference type="InterPro" id="IPR005215">
    <property type="entry name" value="Trig_fac"/>
</dbReference>
<dbReference type="GO" id="GO:0015031">
    <property type="term" value="P:protein transport"/>
    <property type="evidence" value="ECO:0007669"/>
    <property type="project" value="UniProtKB-UniRule"/>
</dbReference>
<dbReference type="PANTHER" id="PTHR30560:SF3">
    <property type="entry name" value="TRIGGER FACTOR-LIKE PROTEIN TIG, CHLOROPLASTIC"/>
    <property type="match status" value="1"/>
</dbReference>
<dbReference type="PANTHER" id="PTHR30560">
    <property type="entry name" value="TRIGGER FACTOR CHAPERONE AND PEPTIDYL-PROLYL CIS/TRANS ISOMERASE"/>
    <property type="match status" value="1"/>
</dbReference>
<evidence type="ECO:0000256" key="5">
    <source>
        <dbReference type="ARBA" id="ARBA00022618"/>
    </source>
</evidence>
<dbReference type="SUPFAM" id="SSF54534">
    <property type="entry name" value="FKBP-like"/>
    <property type="match status" value="1"/>
</dbReference>
<dbReference type="EC" id="5.2.1.8" evidence="3 12"/>
<keyword evidence="6 12" id="KW-0697">Rotamase</keyword>
<name>A0A173QU89_9FIRM</name>
<dbReference type="PIRSF" id="PIRSF003095">
    <property type="entry name" value="Trigger_factor"/>
    <property type="match status" value="1"/>
</dbReference>
<keyword evidence="9 12" id="KW-0131">Cell cycle</keyword>
<keyword evidence="8 12" id="KW-0413">Isomerase</keyword>
<dbReference type="InterPro" id="IPR046357">
    <property type="entry name" value="PPIase_dom_sf"/>
</dbReference>
<evidence type="ECO:0000256" key="12">
    <source>
        <dbReference type="HAMAP-Rule" id="MF_00303"/>
    </source>
</evidence>
<evidence type="ECO:0000256" key="3">
    <source>
        <dbReference type="ARBA" id="ARBA00013194"/>
    </source>
</evidence>
<dbReference type="SUPFAM" id="SSF102735">
    <property type="entry name" value="Trigger factor ribosome-binding domain"/>
    <property type="match status" value="1"/>
</dbReference>
<dbReference type="GO" id="GO:0044183">
    <property type="term" value="F:protein folding chaperone"/>
    <property type="evidence" value="ECO:0007669"/>
    <property type="project" value="TreeGrafter"/>
</dbReference>
<dbReference type="InterPro" id="IPR037041">
    <property type="entry name" value="Trigger_fac_C_sf"/>
</dbReference>
<dbReference type="Gene3D" id="1.10.3120.10">
    <property type="entry name" value="Trigger factor, C-terminal domain"/>
    <property type="match status" value="1"/>
</dbReference>
<evidence type="ECO:0000256" key="7">
    <source>
        <dbReference type="ARBA" id="ARBA00023186"/>
    </source>
</evidence>
<dbReference type="Gene3D" id="3.10.50.40">
    <property type="match status" value="1"/>
</dbReference>
<accession>A0A173QU89</accession>
<comment type="similarity">
    <text evidence="2 12 14">Belongs to the FKBP-type PPIase family. Tig subfamily.</text>
</comment>
<dbReference type="Pfam" id="PF05697">
    <property type="entry name" value="Trigger_N"/>
    <property type="match status" value="1"/>
</dbReference>
<dbReference type="GO" id="GO:0051083">
    <property type="term" value="P:'de novo' cotranslational protein folding"/>
    <property type="evidence" value="ECO:0007669"/>
    <property type="project" value="TreeGrafter"/>
</dbReference>
<gene>
    <name evidence="17" type="primary">tig_1</name>
    <name evidence="12" type="synonym">tig</name>
    <name evidence="17" type="ORF">ERS852582_00061</name>
</gene>
<proteinExistence type="inferred from homology"/>
<evidence type="ECO:0000256" key="14">
    <source>
        <dbReference type="RuleBase" id="RU003914"/>
    </source>
</evidence>
<dbReference type="GO" id="GO:0043022">
    <property type="term" value="F:ribosome binding"/>
    <property type="evidence" value="ECO:0007669"/>
    <property type="project" value="TreeGrafter"/>
</dbReference>
<evidence type="ECO:0000256" key="8">
    <source>
        <dbReference type="ARBA" id="ARBA00023235"/>
    </source>
</evidence>
<dbReference type="Gene3D" id="3.30.70.1050">
    <property type="entry name" value="Trigger factor ribosome-binding domain"/>
    <property type="match status" value="1"/>
</dbReference>
<comment type="catalytic activity">
    <reaction evidence="1 12 13">
        <text>[protein]-peptidylproline (omega=180) = [protein]-peptidylproline (omega=0)</text>
        <dbReference type="Rhea" id="RHEA:16237"/>
        <dbReference type="Rhea" id="RHEA-COMP:10747"/>
        <dbReference type="Rhea" id="RHEA-COMP:10748"/>
        <dbReference type="ChEBI" id="CHEBI:83833"/>
        <dbReference type="ChEBI" id="CHEBI:83834"/>
        <dbReference type="EC" id="5.2.1.8"/>
    </reaction>
</comment>
<dbReference type="NCBIfam" id="TIGR00115">
    <property type="entry name" value="tig"/>
    <property type="match status" value="1"/>
</dbReference>
<dbReference type="PROSITE" id="PS50059">
    <property type="entry name" value="FKBP_PPIASE"/>
    <property type="match status" value="1"/>
</dbReference>
<comment type="function">
    <text evidence="10 12">Involved in protein export. Acts as a chaperone by maintaining the newly synthesized protein in an open conformation. Functions as a peptidyl-prolyl cis-trans isomerase.</text>
</comment>
<dbReference type="GO" id="GO:0005737">
    <property type="term" value="C:cytoplasm"/>
    <property type="evidence" value="ECO:0007669"/>
    <property type="project" value="UniProtKB-SubCell"/>
</dbReference>
<feature type="domain" description="PPIase FKBP-type" evidence="16">
    <location>
        <begin position="163"/>
        <end position="248"/>
    </location>
</feature>
<dbReference type="Pfam" id="PF05698">
    <property type="entry name" value="Trigger_C"/>
    <property type="match status" value="1"/>
</dbReference>
<dbReference type="GO" id="GO:0003755">
    <property type="term" value="F:peptidyl-prolyl cis-trans isomerase activity"/>
    <property type="evidence" value="ECO:0007669"/>
    <property type="project" value="UniProtKB-UniRule"/>
</dbReference>
<keyword evidence="7 12" id="KW-0143">Chaperone</keyword>
<evidence type="ECO:0000256" key="10">
    <source>
        <dbReference type="ARBA" id="ARBA00024849"/>
    </source>
</evidence>
<evidence type="ECO:0000313" key="17">
    <source>
        <dbReference type="EMBL" id="CUM69172.1"/>
    </source>
</evidence>
<dbReference type="AlphaFoldDB" id="A0A173QU89"/>
<feature type="coiled-coil region" evidence="15">
    <location>
        <begin position="375"/>
        <end position="402"/>
    </location>
</feature>
<dbReference type="OrthoDB" id="9767721at2"/>
<dbReference type="HAMAP" id="MF_00303">
    <property type="entry name" value="Trigger_factor_Tig"/>
    <property type="match status" value="1"/>
</dbReference>
<comment type="subcellular location">
    <subcellularLocation>
        <location evidence="12">Cytoplasm</location>
    </subcellularLocation>
    <text evidence="12">About half TF is bound to the ribosome near the polypeptide exit tunnel while the other half is free in the cytoplasm.</text>
</comment>
<evidence type="ECO:0000259" key="16">
    <source>
        <dbReference type="PROSITE" id="PS50059"/>
    </source>
</evidence>
<dbReference type="InterPro" id="IPR001179">
    <property type="entry name" value="PPIase_FKBP_dom"/>
</dbReference>
<evidence type="ECO:0000256" key="9">
    <source>
        <dbReference type="ARBA" id="ARBA00023306"/>
    </source>
</evidence>